<dbReference type="SUPFAM" id="SSF53623">
    <property type="entry name" value="MurD-like peptide ligases, catalytic domain"/>
    <property type="match status" value="1"/>
</dbReference>
<dbReference type="RefSeq" id="WP_188783496.1">
    <property type="nucleotide sequence ID" value="NZ_BMNI01000003.1"/>
</dbReference>
<dbReference type="PROSITE" id="PS01012">
    <property type="entry name" value="FOLYLPOLYGLU_SYNT_2"/>
    <property type="match status" value="1"/>
</dbReference>
<dbReference type="Gene3D" id="3.40.1190.10">
    <property type="entry name" value="Mur-like, catalytic domain"/>
    <property type="match status" value="1"/>
</dbReference>
<evidence type="ECO:0000256" key="4">
    <source>
        <dbReference type="ARBA" id="ARBA00022723"/>
    </source>
</evidence>
<organism evidence="13 14">
    <name type="scientific">Nocardioides phosphati</name>
    <dbReference type="NCBI Taxonomy" id="1867775"/>
    <lineage>
        <taxon>Bacteria</taxon>
        <taxon>Bacillati</taxon>
        <taxon>Actinomycetota</taxon>
        <taxon>Actinomycetes</taxon>
        <taxon>Propionibacteriales</taxon>
        <taxon>Nocardioidaceae</taxon>
        <taxon>Nocardioides</taxon>
    </lineage>
</organism>
<dbReference type="Gene3D" id="3.90.190.20">
    <property type="entry name" value="Mur ligase, C-terminal domain"/>
    <property type="match status" value="1"/>
</dbReference>
<evidence type="ECO:0000256" key="8">
    <source>
        <dbReference type="ARBA" id="ARBA00030592"/>
    </source>
</evidence>
<dbReference type="InterPro" id="IPR004101">
    <property type="entry name" value="Mur_ligase_C"/>
</dbReference>
<keyword evidence="3" id="KW-0436">Ligase</keyword>
<dbReference type="InterPro" id="IPR013221">
    <property type="entry name" value="Mur_ligase_cen"/>
</dbReference>
<dbReference type="EMBL" id="BMNI01000003">
    <property type="protein sequence ID" value="GGO88652.1"/>
    <property type="molecule type" value="Genomic_DNA"/>
</dbReference>
<evidence type="ECO:0000313" key="13">
    <source>
        <dbReference type="EMBL" id="GGO88652.1"/>
    </source>
</evidence>
<dbReference type="InterPro" id="IPR001645">
    <property type="entry name" value="Folylpolyglutamate_synth"/>
</dbReference>
<proteinExistence type="inferred from homology"/>
<evidence type="ECO:0000256" key="7">
    <source>
        <dbReference type="ARBA" id="ARBA00022842"/>
    </source>
</evidence>
<evidence type="ECO:0000313" key="14">
    <source>
        <dbReference type="Proteomes" id="UP000655410"/>
    </source>
</evidence>
<comment type="similarity">
    <text evidence="1">Belongs to the folylpolyglutamate synthase family.</text>
</comment>
<keyword evidence="6" id="KW-0067">ATP-binding</keyword>
<dbReference type="EC" id="6.3.2.17" evidence="2"/>
<dbReference type="InterPro" id="IPR018109">
    <property type="entry name" value="Folylpolyglutamate_synth_CS"/>
</dbReference>
<comment type="caution">
    <text evidence="13">The sequence shown here is derived from an EMBL/GenBank/DDBJ whole genome shotgun (WGS) entry which is preliminary data.</text>
</comment>
<evidence type="ECO:0000256" key="2">
    <source>
        <dbReference type="ARBA" id="ARBA00013025"/>
    </source>
</evidence>
<dbReference type="SUPFAM" id="SSF53244">
    <property type="entry name" value="MurD-like peptide ligases, peptide-binding domain"/>
    <property type="match status" value="1"/>
</dbReference>
<comment type="catalytic activity">
    <reaction evidence="9">
        <text>(6S)-5,6,7,8-tetrahydrofolyl-(gamma-L-Glu)(n) + L-glutamate + ATP = (6S)-5,6,7,8-tetrahydrofolyl-(gamma-L-Glu)(n+1) + ADP + phosphate + H(+)</text>
        <dbReference type="Rhea" id="RHEA:10580"/>
        <dbReference type="Rhea" id="RHEA-COMP:14738"/>
        <dbReference type="Rhea" id="RHEA-COMP:14740"/>
        <dbReference type="ChEBI" id="CHEBI:15378"/>
        <dbReference type="ChEBI" id="CHEBI:29985"/>
        <dbReference type="ChEBI" id="CHEBI:30616"/>
        <dbReference type="ChEBI" id="CHEBI:43474"/>
        <dbReference type="ChEBI" id="CHEBI:141005"/>
        <dbReference type="ChEBI" id="CHEBI:456216"/>
        <dbReference type="EC" id="6.3.2.17"/>
    </reaction>
</comment>
<keyword evidence="14" id="KW-1185">Reference proteome</keyword>
<keyword evidence="4" id="KW-0479">Metal-binding</keyword>
<evidence type="ECO:0000256" key="5">
    <source>
        <dbReference type="ARBA" id="ARBA00022741"/>
    </source>
</evidence>
<dbReference type="Proteomes" id="UP000655410">
    <property type="component" value="Unassembled WGS sequence"/>
</dbReference>
<dbReference type="NCBIfam" id="TIGR01499">
    <property type="entry name" value="folC"/>
    <property type="match status" value="1"/>
</dbReference>
<name>A0ABQ2N9C7_9ACTN</name>
<evidence type="ECO:0000256" key="6">
    <source>
        <dbReference type="ARBA" id="ARBA00022840"/>
    </source>
</evidence>
<evidence type="ECO:0000259" key="11">
    <source>
        <dbReference type="Pfam" id="PF02875"/>
    </source>
</evidence>
<dbReference type="InterPro" id="IPR036615">
    <property type="entry name" value="Mur_ligase_C_dom_sf"/>
</dbReference>
<protein>
    <recommendedName>
        <fullName evidence="2">tetrahydrofolate synthase</fullName>
        <ecNumber evidence="2">6.3.2.17</ecNumber>
    </recommendedName>
    <alternativeName>
        <fullName evidence="8">Tetrahydrofolylpolyglutamate synthase</fullName>
    </alternativeName>
</protein>
<dbReference type="Pfam" id="PF08245">
    <property type="entry name" value="Mur_ligase_M"/>
    <property type="match status" value="1"/>
</dbReference>
<reference evidence="14" key="1">
    <citation type="journal article" date="2019" name="Int. J. Syst. Evol. Microbiol.">
        <title>The Global Catalogue of Microorganisms (GCM) 10K type strain sequencing project: providing services to taxonomists for standard genome sequencing and annotation.</title>
        <authorList>
            <consortium name="The Broad Institute Genomics Platform"/>
            <consortium name="The Broad Institute Genome Sequencing Center for Infectious Disease"/>
            <person name="Wu L."/>
            <person name="Ma J."/>
        </authorList>
    </citation>
    <scope>NUCLEOTIDE SEQUENCE [LARGE SCALE GENOMIC DNA]</scope>
    <source>
        <strain evidence="14">CGMCC 4.7371</strain>
    </source>
</reference>
<evidence type="ECO:0000256" key="1">
    <source>
        <dbReference type="ARBA" id="ARBA00008276"/>
    </source>
</evidence>
<feature type="domain" description="Mur ligase C-terminal" evidence="11">
    <location>
        <begin position="317"/>
        <end position="443"/>
    </location>
</feature>
<evidence type="ECO:0000259" key="12">
    <source>
        <dbReference type="Pfam" id="PF08245"/>
    </source>
</evidence>
<feature type="region of interest" description="Disordered" evidence="10">
    <location>
        <begin position="1"/>
        <end position="20"/>
    </location>
</feature>
<gene>
    <name evidence="13" type="ORF">GCM10011584_16150</name>
</gene>
<dbReference type="PANTHER" id="PTHR11136:SF0">
    <property type="entry name" value="DIHYDROFOLATE SYNTHETASE-RELATED"/>
    <property type="match status" value="1"/>
</dbReference>
<dbReference type="InterPro" id="IPR036565">
    <property type="entry name" value="Mur-like_cat_sf"/>
</dbReference>
<dbReference type="Pfam" id="PF02875">
    <property type="entry name" value="Mur_ligase_C"/>
    <property type="match status" value="1"/>
</dbReference>
<evidence type="ECO:0000256" key="9">
    <source>
        <dbReference type="ARBA" id="ARBA00047493"/>
    </source>
</evidence>
<dbReference type="PANTHER" id="PTHR11136">
    <property type="entry name" value="FOLYLPOLYGLUTAMATE SYNTHASE-RELATED"/>
    <property type="match status" value="1"/>
</dbReference>
<feature type="region of interest" description="Disordered" evidence="10">
    <location>
        <begin position="455"/>
        <end position="475"/>
    </location>
</feature>
<feature type="domain" description="Mur ligase central" evidence="12">
    <location>
        <begin position="67"/>
        <end position="293"/>
    </location>
</feature>
<evidence type="ECO:0000256" key="3">
    <source>
        <dbReference type="ARBA" id="ARBA00022598"/>
    </source>
</evidence>
<accession>A0ABQ2N9C7</accession>
<dbReference type="PIRSF" id="PIRSF001563">
    <property type="entry name" value="Folylpolyglu_synth"/>
    <property type="match status" value="1"/>
</dbReference>
<keyword evidence="7" id="KW-0460">Magnesium</keyword>
<sequence length="475" mass="50442">MSGLAQAVRPEVSTDPRPDVRPDLAEVERRLLARWPETRIEPSLDRIRLLLDFLGTPQRRYRSVHLTGTNGKTSTARLVEALLGATGHRTGRLTSPHLTSIRERIALDGHPIDEAGFVDAWRATEFQAECVDAVMEHPLSFFEMTVAMGYLAFATAEVDTAVVEVGMGGRWDATNVIDAAVSVILPVALDHTDYLGPTTVDIAREKAGIIAPGSTVVSARQSPEVLAVLQERADSVGARLLLLDRDFSVVERSPVAGGQRISVNGLHGSYADVHLALRGRHQADNAACALVAAEALLGHALDPDAVRRALAGVTSPGRLDVRRGRPTVVLDAAHNPHGARSLVEGLEEIAPGHRQYAVVAAMADKDVEGLLRELAPNVTEIVCTANSSPRSLPAEELAAIARTVFAPERVHLARSVETALAVARGRAVPPGAARESVVVVTGSVVTVADAERLLPAPPAGLPATPDRPMVQPLPG</sequence>
<keyword evidence="5" id="KW-0547">Nucleotide-binding</keyword>
<evidence type="ECO:0000256" key="10">
    <source>
        <dbReference type="SAM" id="MobiDB-lite"/>
    </source>
</evidence>